<feature type="compositionally biased region" description="Pro residues" evidence="1">
    <location>
        <begin position="105"/>
        <end position="126"/>
    </location>
</feature>
<feature type="compositionally biased region" description="Pro residues" evidence="1">
    <location>
        <begin position="84"/>
        <end position="94"/>
    </location>
</feature>
<dbReference type="AlphaFoldDB" id="V9KR37"/>
<name>V9KR37_CALMI</name>
<evidence type="ECO:0000256" key="1">
    <source>
        <dbReference type="SAM" id="MobiDB-lite"/>
    </source>
</evidence>
<evidence type="ECO:0008006" key="3">
    <source>
        <dbReference type="Google" id="ProtNLM"/>
    </source>
</evidence>
<dbReference type="KEGG" id="cmk:103179264"/>
<dbReference type="GO" id="GO:0005814">
    <property type="term" value="C:centriole"/>
    <property type="evidence" value="ECO:0007669"/>
    <property type="project" value="TreeGrafter"/>
</dbReference>
<dbReference type="RefSeq" id="XP_007892650.2">
    <property type="nucleotide sequence ID" value="XM_007894459.2"/>
</dbReference>
<feature type="region of interest" description="Disordered" evidence="1">
    <location>
        <begin position="48"/>
        <end position="167"/>
    </location>
</feature>
<feature type="region of interest" description="Disordered" evidence="1">
    <location>
        <begin position="261"/>
        <end position="297"/>
    </location>
</feature>
<accession>V9KR37</accession>
<sequence length="311" mass="35251">MVAKRIKSEYMKKFKEPKWDTFFSCYLDMVHYRNMRRLLEQAHNPWLWDGWQDSSTSSSGDSTPKMQEKEEEEVCVALTGALPVPQPPTQPRPEPVQSAREIRQPEPPQPEPLQPEPPRPEQPQPKPSEKEPPAPEGASVRGNCLKRDLTPPPCSSEKILEADQKGKNLKQIKPKTKNTSVVQPILDGLCAIKKASQSRGLKKSPRTALLAAAQDTVKKTKPPFALYGWGGKDGEVGCQKTYNINALTSREIYDSAVRAKNRRQVEKKMRARSAERQCKCPPRRPEPPAKTPSRPQEPWVSEYMRCYSAWS</sequence>
<dbReference type="GO" id="GO:0035869">
    <property type="term" value="C:ciliary transition zone"/>
    <property type="evidence" value="ECO:0007669"/>
    <property type="project" value="TreeGrafter"/>
</dbReference>
<proteinExistence type="evidence at transcript level"/>
<organism evidence="2">
    <name type="scientific">Callorhinchus milii</name>
    <name type="common">Ghost shark</name>
    <dbReference type="NCBI Taxonomy" id="7868"/>
    <lineage>
        <taxon>Eukaryota</taxon>
        <taxon>Metazoa</taxon>
        <taxon>Chordata</taxon>
        <taxon>Craniata</taxon>
        <taxon>Vertebrata</taxon>
        <taxon>Chondrichthyes</taxon>
        <taxon>Holocephali</taxon>
        <taxon>Chimaeriformes</taxon>
        <taxon>Callorhinchidae</taxon>
        <taxon>Callorhinchus</taxon>
    </lineage>
</organism>
<dbReference type="GO" id="GO:0005819">
    <property type="term" value="C:spindle"/>
    <property type="evidence" value="ECO:0007669"/>
    <property type="project" value="TreeGrafter"/>
</dbReference>
<evidence type="ECO:0000313" key="2">
    <source>
        <dbReference type="EMBL" id="AFP01223.1"/>
    </source>
</evidence>
<feature type="compositionally biased region" description="Basic and acidic residues" evidence="1">
    <location>
        <begin position="263"/>
        <end position="287"/>
    </location>
</feature>
<protein>
    <recommendedName>
        <fullName evidence="3">Centriole, cilia and spindle-associated protein</fullName>
    </recommendedName>
</protein>
<dbReference type="PANTHER" id="PTHR31022">
    <property type="entry name" value="CENTRIOLE, CILIA AND SPINDLE-ASSOCIATED PROTEIN"/>
    <property type="match status" value="1"/>
</dbReference>
<dbReference type="OrthoDB" id="6616361at2759"/>
<feature type="compositionally biased region" description="Low complexity" evidence="1">
    <location>
        <begin position="53"/>
        <end position="63"/>
    </location>
</feature>
<dbReference type="GO" id="GO:0036064">
    <property type="term" value="C:ciliary basal body"/>
    <property type="evidence" value="ECO:0007669"/>
    <property type="project" value="TreeGrafter"/>
</dbReference>
<dbReference type="Pfam" id="PF15748">
    <property type="entry name" value="CCSAP"/>
    <property type="match status" value="1"/>
</dbReference>
<dbReference type="GO" id="GO:0008017">
    <property type="term" value="F:microtubule binding"/>
    <property type="evidence" value="ECO:0007669"/>
    <property type="project" value="TreeGrafter"/>
</dbReference>
<dbReference type="EMBL" id="JW868705">
    <property type="protein sequence ID" value="AFP01223.1"/>
    <property type="molecule type" value="mRNA"/>
</dbReference>
<reference evidence="2" key="1">
    <citation type="journal article" date="2014" name="Nature">
        <title>Elephant shark genome provides unique insights into gnathostome evolution.</title>
        <authorList>
            <consortium name="International Elephant Shark Genome Sequencing Consortium"/>
            <person name="Venkatesh B."/>
            <person name="Lee A.P."/>
            <person name="Ravi V."/>
            <person name="Maurya A.K."/>
            <person name="Lian M.M."/>
            <person name="Swann J.B."/>
            <person name="Ohta Y."/>
            <person name="Flajnik M.F."/>
            <person name="Sutoh Y."/>
            <person name="Kasahara M."/>
            <person name="Hoon S."/>
            <person name="Gangu V."/>
            <person name="Roy S.W."/>
            <person name="Irimia M."/>
            <person name="Korzh V."/>
            <person name="Kondrychyn I."/>
            <person name="Lim Z.W."/>
            <person name="Tay B.H."/>
            <person name="Tohari S."/>
            <person name="Kong K.W."/>
            <person name="Ho S."/>
            <person name="Lorente-Galdos B."/>
            <person name="Quilez J."/>
            <person name="Marques-Bonet T."/>
            <person name="Raney B.J."/>
            <person name="Ingham P.W."/>
            <person name="Tay A."/>
            <person name="Hillier L.W."/>
            <person name="Minx P."/>
            <person name="Boehm T."/>
            <person name="Wilson R.K."/>
            <person name="Brenner S."/>
            <person name="Warren W.C."/>
        </authorList>
    </citation>
    <scope>NUCLEOTIDE SEQUENCE</scope>
    <source>
        <tissue evidence="2">Brain</tissue>
    </source>
</reference>
<dbReference type="InterPro" id="IPR029774">
    <property type="entry name" value="CSAP"/>
</dbReference>
<dbReference type="GO" id="GO:1901673">
    <property type="term" value="P:regulation of mitotic spindle assembly"/>
    <property type="evidence" value="ECO:0007669"/>
    <property type="project" value="TreeGrafter"/>
</dbReference>
<dbReference type="CTD" id="100003801"/>
<dbReference type="GeneID" id="103179264"/>
<dbReference type="PANTHER" id="PTHR31022:SF4">
    <property type="entry name" value="CENTRIOLE, CILIA AND SPINDLE-ASSOCIATED PROTEIN"/>
    <property type="match status" value="1"/>
</dbReference>